<evidence type="ECO:0000313" key="2">
    <source>
        <dbReference type="Proteomes" id="UP000287972"/>
    </source>
</evidence>
<keyword evidence="2" id="KW-1185">Reference proteome</keyword>
<protein>
    <submittedName>
        <fullName evidence="1">Uncharacterized protein</fullName>
    </submittedName>
</protein>
<organism evidence="1 2">
    <name type="scientific">Fusarium floridanum</name>
    <dbReference type="NCBI Taxonomy" id="1325733"/>
    <lineage>
        <taxon>Eukaryota</taxon>
        <taxon>Fungi</taxon>
        <taxon>Dikarya</taxon>
        <taxon>Ascomycota</taxon>
        <taxon>Pezizomycotina</taxon>
        <taxon>Sordariomycetes</taxon>
        <taxon>Hypocreomycetidae</taxon>
        <taxon>Hypocreales</taxon>
        <taxon>Nectriaceae</taxon>
        <taxon>Fusarium</taxon>
        <taxon>Fusarium solani species complex</taxon>
    </lineage>
</organism>
<accession>A0A428RQ15</accession>
<dbReference type="EMBL" id="NKCL01000167">
    <property type="protein sequence ID" value="RSL79666.1"/>
    <property type="molecule type" value="Genomic_DNA"/>
</dbReference>
<name>A0A428RQ15_9HYPO</name>
<evidence type="ECO:0000313" key="1">
    <source>
        <dbReference type="EMBL" id="RSL79666.1"/>
    </source>
</evidence>
<dbReference type="Proteomes" id="UP000287972">
    <property type="component" value="Unassembled WGS sequence"/>
</dbReference>
<gene>
    <name evidence="1" type="ORF">CEP51_007175</name>
</gene>
<comment type="caution">
    <text evidence="1">The sequence shown here is derived from an EMBL/GenBank/DDBJ whole genome shotgun (WGS) entry which is preliminary data.</text>
</comment>
<proteinExistence type="predicted"/>
<reference evidence="1 2" key="1">
    <citation type="submission" date="2017-06" db="EMBL/GenBank/DDBJ databases">
        <title>Comparative genomic analysis of Ambrosia Fusariam Clade fungi.</title>
        <authorList>
            <person name="Stajich J.E."/>
            <person name="Carrillo J."/>
            <person name="Kijimoto T."/>
            <person name="Eskalen A."/>
            <person name="O'Donnell K."/>
            <person name="Kasson M."/>
        </authorList>
    </citation>
    <scope>NUCLEOTIDE SEQUENCE [LARGE SCALE GENOMIC DNA]</scope>
    <source>
        <strain evidence="1 2">NRRL62606</strain>
    </source>
</reference>
<dbReference type="AlphaFoldDB" id="A0A428RQ15"/>
<sequence>MCWIPCIKFDGCGHIEPRPESQILAVDREWLHKENGQVYRRCPEAARTGVICEKGDCGKCTNEKKDGSKEKK</sequence>